<feature type="transmembrane region" description="Helical" evidence="1">
    <location>
        <begin position="356"/>
        <end position="379"/>
    </location>
</feature>
<keyword evidence="1" id="KW-1133">Transmembrane helix</keyword>
<evidence type="ECO:0000313" key="3">
    <source>
        <dbReference type="Proteomes" id="UP000809243"/>
    </source>
</evidence>
<feature type="transmembrane region" description="Helical" evidence="1">
    <location>
        <begin position="269"/>
        <end position="292"/>
    </location>
</feature>
<keyword evidence="1" id="KW-0812">Transmembrane</keyword>
<keyword evidence="1" id="KW-0472">Membrane</keyword>
<dbReference type="PANTHER" id="PTHR21530">
    <property type="entry name" value="PHEROMONE SHUTDOWN PROTEIN"/>
    <property type="match status" value="1"/>
</dbReference>
<dbReference type="EMBL" id="JAFGDB010000016">
    <property type="protein sequence ID" value="MBN2067032.1"/>
    <property type="molecule type" value="Genomic_DNA"/>
</dbReference>
<dbReference type="PANTHER" id="PTHR21530:SF7">
    <property type="entry name" value="TRAB DOMAIN-CONTAINING PROTEIN"/>
    <property type="match status" value="1"/>
</dbReference>
<dbReference type="NCBIfam" id="TIGR00261">
    <property type="entry name" value="traB"/>
    <property type="match status" value="1"/>
</dbReference>
<dbReference type="Pfam" id="PF01963">
    <property type="entry name" value="TraB_PrgY_gumN"/>
    <property type="match status" value="1"/>
</dbReference>
<protein>
    <submittedName>
        <fullName evidence="2">TraB/GumN family protein</fullName>
    </submittedName>
</protein>
<sequence length="383" mass="42481">MFVEKVKAPGKEIVLVGTAHVSRESVELVKKTVESEKPDVIGIELDMARLQQLKSGKKWQETDLGQIIREGKTYLFLINILLANLQRQIGDDLGVKPGSEMLQAVEIAEEKKIPIILLDRDVKITLKRALDKTGVREKLKLGYSILSGFFGWGEKLDDLTIESLKEKDTLNALMQKLGEEMPSVKSVLVDERDIFIANAILKSPGKKIVAVVGAGHLEGIKRFLDKRRDVRELMLVEKRKSRLRYLKFLVPALFIAIIGYGFYSKGIDVALNIFIIWFLVNGILSALGAAIARAHPLSILAAFIAAPFTSLHPAFAAGWFAGLVELKMRSPKVKDFEELPALNGLRQFTRNRVSRILIVTAFANIGSTIGTIIALPYIATLLA</sequence>
<reference evidence="2" key="1">
    <citation type="submission" date="2021-01" db="EMBL/GenBank/DDBJ databases">
        <title>Active Sulfur Cycling in an Early Earth Analoge.</title>
        <authorList>
            <person name="Hahn C.R."/>
            <person name="Youssef N.H."/>
            <person name="Elshahed M."/>
        </authorList>
    </citation>
    <scope>NUCLEOTIDE SEQUENCE</scope>
    <source>
        <strain evidence="2">Zod_Metabat.1151</strain>
    </source>
</reference>
<name>A0A938YS41_9ARCH</name>
<dbReference type="CDD" id="cd14726">
    <property type="entry name" value="TraB_PrgY-like"/>
    <property type="match status" value="1"/>
</dbReference>
<feature type="transmembrane region" description="Helical" evidence="1">
    <location>
        <begin position="245"/>
        <end position="263"/>
    </location>
</feature>
<accession>A0A938YS41</accession>
<dbReference type="InterPro" id="IPR005230">
    <property type="entry name" value="TraB_bac"/>
</dbReference>
<dbReference type="AlphaFoldDB" id="A0A938YS41"/>
<gene>
    <name evidence="2" type="ORF">JW744_01035</name>
</gene>
<comment type="caution">
    <text evidence="2">The sequence shown here is derived from an EMBL/GenBank/DDBJ whole genome shotgun (WGS) entry which is preliminary data.</text>
</comment>
<dbReference type="Proteomes" id="UP000809243">
    <property type="component" value="Unassembled WGS sequence"/>
</dbReference>
<proteinExistence type="predicted"/>
<evidence type="ECO:0000256" key="1">
    <source>
        <dbReference type="SAM" id="Phobius"/>
    </source>
</evidence>
<organism evidence="2 3">
    <name type="scientific">Candidatus Iainarchaeum sp</name>
    <dbReference type="NCBI Taxonomy" id="3101447"/>
    <lineage>
        <taxon>Archaea</taxon>
        <taxon>Candidatus Iainarchaeota</taxon>
        <taxon>Candidatus Iainarchaeia</taxon>
        <taxon>Candidatus Iainarchaeales</taxon>
        <taxon>Candidatus Iainarchaeaceae</taxon>
        <taxon>Candidatus Iainarchaeum</taxon>
    </lineage>
</organism>
<dbReference type="InterPro" id="IPR002816">
    <property type="entry name" value="TraB/PrgY/GumN_fam"/>
</dbReference>
<feature type="transmembrane region" description="Helical" evidence="1">
    <location>
        <begin position="299"/>
        <end position="321"/>
    </location>
</feature>
<dbReference type="InterPro" id="IPR046345">
    <property type="entry name" value="TraB_PrgY-like"/>
</dbReference>
<evidence type="ECO:0000313" key="2">
    <source>
        <dbReference type="EMBL" id="MBN2067032.1"/>
    </source>
</evidence>